<gene>
    <name evidence="1" type="ORF">DHETER_LOCUS4213</name>
</gene>
<protein>
    <submittedName>
        <fullName evidence="1">120_t:CDS:1</fullName>
    </submittedName>
</protein>
<sequence>MSQPSEYNKTYDNNSFTGTNSEPDKIKETINESSQKRSTKKMQESCDVEIDNKNLQLEKQIEKVLVTWIIDDYQLFFVLQSLSFICLIKVLDSYYVLPSDKQIKHRITEVYNLVFAWLKEVLENEAMLKKSATDINANKEFYLHAIANIVTRWNSSYIAWTRLIQLHESINIIPKCESNNVKTVDLDNLNTIFKEVKDFTIYYDEISETKTMNKEHKIKVSDPTDCDELVKKVKYSLHRALNFYWKSLTEILLVTILLDPVAKNGKAFKIGA</sequence>
<comment type="caution">
    <text evidence="1">The sequence shown here is derived from an EMBL/GenBank/DDBJ whole genome shotgun (WGS) entry which is preliminary data.</text>
</comment>
<accession>A0ACA9LFN1</accession>
<keyword evidence="2" id="KW-1185">Reference proteome</keyword>
<name>A0ACA9LFN1_9GLOM</name>
<evidence type="ECO:0000313" key="1">
    <source>
        <dbReference type="EMBL" id="CAG8527507.1"/>
    </source>
</evidence>
<proteinExistence type="predicted"/>
<evidence type="ECO:0000313" key="2">
    <source>
        <dbReference type="Proteomes" id="UP000789702"/>
    </source>
</evidence>
<organism evidence="1 2">
    <name type="scientific">Dentiscutata heterogama</name>
    <dbReference type="NCBI Taxonomy" id="1316150"/>
    <lineage>
        <taxon>Eukaryota</taxon>
        <taxon>Fungi</taxon>
        <taxon>Fungi incertae sedis</taxon>
        <taxon>Mucoromycota</taxon>
        <taxon>Glomeromycotina</taxon>
        <taxon>Glomeromycetes</taxon>
        <taxon>Diversisporales</taxon>
        <taxon>Gigasporaceae</taxon>
        <taxon>Dentiscutata</taxon>
    </lineage>
</organism>
<reference evidence="1" key="1">
    <citation type="submission" date="2021-06" db="EMBL/GenBank/DDBJ databases">
        <authorList>
            <person name="Kallberg Y."/>
            <person name="Tangrot J."/>
            <person name="Rosling A."/>
        </authorList>
    </citation>
    <scope>NUCLEOTIDE SEQUENCE</scope>
    <source>
        <strain evidence="1">IL203A</strain>
    </source>
</reference>
<dbReference type="Proteomes" id="UP000789702">
    <property type="component" value="Unassembled WGS sequence"/>
</dbReference>
<dbReference type="EMBL" id="CAJVPU010004056">
    <property type="protein sequence ID" value="CAG8527507.1"/>
    <property type="molecule type" value="Genomic_DNA"/>
</dbReference>